<sequence length="45" mass="5124">MADDVARVTWSGHWAARTACRGPYRRRRGSTRAPAEARRGRPYPP</sequence>
<accession>A0A0A9B7C3</accession>
<evidence type="ECO:0000313" key="2">
    <source>
        <dbReference type="EMBL" id="JAD55187.1"/>
    </source>
</evidence>
<feature type="region of interest" description="Disordered" evidence="1">
    <location>
        <begin position="22"/>
        <end position="45"/>
    </location>
</feature>
<reference evidence="2" key="2">
    <citation type="journal article" date="2015" name="Data Brief">
        <title>Shoot transcriptome of the giant reed, Arundo donax.</title>
        <authorList>
            <person name="Barrero R.A."/>
            <person name="Guerrero F.D."/>
            <person name="Moolhuijzen P."/>
            <person name="Goolsby J.A."/>
            <person name="Tidwell J."/>
            <person name="Bellgard S.E."/>
            <person name="Bellgard M.I."/>
        </authorList>
    </citation>
    <scope>NUCLEOTIDE SEQUENCE</scope>
    <source>
        <tissue evidence="2">Shoot tissue taken approximately 20 cm above the soil surface</tissue>
    </source>
</reference>
<name>A0A0A9B7C3_ARUDO</name>
<reference evidence="2" key="1">
    <citation type="submission" date="2014-09" db="EMBL/GenBank/DDBJ databases">
        <authorList>
            <person name="Magalhaes I.L.F."/>
            <person name="Oliveira U."/>
            <person name="Santos F.R."/>
            <person name="Vidigal T.H.D.A."/>
            <person name="Brescovit A.D."/>
            <person name="Santos A.J."/>
        </authorList>
    </citation>
    <scope>NUCLEOTIDE SEQUENCE</scope>
    <source>
        <tissue evidence="2">Shoot tissue taken approximately 20 cm above the soil surface</tissue>
    </source>
</reference>
<dbReference type="EMBL" id="GBRH01242708">
    <property type="protein sequence ID" value="JAD55187.1"/>
    <property type="molecule type" value="Transcribed_RNA"/>
</dbReference>
<evidence type="ECO:0000256" key="1">
    <source>
        <dbReference type="SAM" id="MobiDB-lite"/>
    </source>
</evidence>
<organism evidence="2">
    <name type="scientific">Arundo donax</name>
    <name type="common">Giant reed</name>
    <name type="synonym">Donax arundinaceus</name>
    <dbReference type="NCBI Taxonomy" id="35708"/>
    <lineage>
        <taxon>Eukaryota</taxon>
        <taxon>Viridiplantae</taxon>
        <taxon>Streptophyta</taxon>
        <taxon>Embryophyta</taxon>
        <taxon>Tracheophyta</taxon>
        <taxon>Spermatophyta</taxon>
        <taxon>Magnoliopsida</taxon>
        <taxon>Liliopsida</taxon>
        <taxon>Poales</taxon>
        <taxon>Poaceae</taxon>
        <taxon>PACMAD clade</taxon>
        <taxon>Arundinoideae</taxon>
        <taxon>Arundineae</taxon>
        <taxon>Arundo</taxon>
    </lineage>
</organism>
<dbReference type="AlphaFoldDB" id="A0A0A9B7C3"/>
<protein>
    <submittedName>
        <fullName evidence="2">Uncharacterized protein</fullName>
    </submittedName>
</protein>
<proteinExistence type="predicted"/>